<comment type="cofactor">
    <cofactor evidence="4">
        <name>Zn(2+)</name>
        <dbReference type="ChEBI" id="CHEBI:29105"/>
    </cofactor>
    <text evidence="4">Binds 1 zinc ion per subunit.</text>
</comment>
<evidence type="ECO:0000259" key="5">
    <source>
        <dbReference type="Pfam" id="PF01979"/>
    </source>
</evidence>
<dbReference type="STRING" id="29563.SAMN02983006_00043"/>
<feature type="binding site" evidence="4">
    <location>
        <position position="95"/>
    </location>
    <ligand>
        <name>substrate</name>
    </ligand>
</feature>
<dbReference type="EMBL" id="FOTI01000001">
    <property type="protein sequence ID" value="SFL06705.1"/>
    <property type="molecule type" value="Genomic_DNA"/>
</dbReference>
<dbReference type="AlphaFoldDB" id="A0A1I4ELU3"/>
<dbReference type="GO" id="GO:0050270">
    <property type="term" value="F:S-adenosylhomocysteine deaminase activity"/>
    <property type="evidence" value="ECO:0007669"/>
    <property type="project" value="UniProtKB-UniRule"/>
</dbReference>
<organism evidence="6 7">
    <name type="scientific">Halanaerobium salsuginis</name>
    <dbReference type="NCBI Taxonomy" id="29563"/>
    <lineage>
        <taxon>Bacteria</taxon>
        <taxon>Bacillati</taxon>
        <taxon>Bacillota</taxon>
        <taxon>Clostridia</taxon>
        <taxon>Halanaerobiales</taxon>
        <taxon>Halanaerobiaceae</taxon>
        <taxon>Halanaerobium</taxon>
    </lineage>
</organism>
<feature type="binding site" evidence="4">
    <location>
        <position position="184"/>
    </location>
    <ligand>
        <name>substrate</name>
    </ligand>
</feature>
<feature type="binding site" evidence="4">
    <location>
        <position position="66"/>
    </location>
    <ligand>
        <name>Zn(2+)</name>
        <dbReference type="ChEBI" id="CHEBI:29105"/>
    </ligand>
</feature>
<keyword evidence="1 4" id="KW-0479">Metal-binding</keyword>
<dbReference type="InterPro" id="IPR011059">
    <property type="entry name" value="Metal-dep_hydrolase_composite"/>
</dbReference>
<dbReference type="InterPro" id="IPR023512">
    <property type="entry name" value="Deaminase_MtaD/DadD"/>
</dbReference>
<comment type="catalytic activity">
    <reaction evidence="4">
        <text>S-adenosyl-L-homocysteine + H2O + H(+) = S-inosyl-L-homocysteine + NH4(+)</text>
        <dbReference type="Rhea" id="RHEA:20716"/>
        <dbReference type="ChEBI" id="CHEBI:15377"/>
        <dbReference type="ChEBI" id="CHEBI:15378"/>
        <dbReference type="ChEBI" id="CHEBI:28938"/>
        <dbReference type="ChEBI" id="CHEBI:57856"/>
        <dbReference type="ChEBI" id="CHEBI:57985"/>
        <dbReference type="EC" id="3.5.4.28"/>
    </reaction>
</comment>
<evidence type="ECO:0000313" key="7">
    <source>
        <dbReference type="Proteomes" id="UP000199006"/>
    </source>
</evidence>
<dbReference type="FunFam" id="3.20.20.140:FF:000014">
    <property type="entry name" value="5-methylthioadenosine/S-adenosylhomocysteine deaminase"/>
    <property type="match status" value="1"/>
</dbReference>
<reference evidence="6 7" key="1">
    <citation type="submission" date="2016-10" db="EMBL/GenBank/DDBJ databases">
        <authorList>
            <person name="de Groot N.N."/>
        </authorList>
    </citation>
    <scope>NUCLEOTIDE SEQUENCE [LARGE SCALE GENOMIC DNA]</scope>
    <source>
        <strain evidence="6 7">ATCC 51327</strain>
    </source>
</reference>
<keyword evidence="3 4" id="KW-0862">Zinc</keyword>
<dbReference type="OrthoDB" id="9807210at2"/>
<dbReference type="InterPro" id="IPR032466">
    <property type="entry name" value="Metal_Hydrolase"/>
</dbReference>
<dbReference type="GO" id="GO:0046872">
    <property type="term" value="F:metal ion binding"/>
    <property type="evidence" value="ECO:0007669"/>
    <property type="project" value="UniProtKB-KW"/>
</dbReference>
<dbReference type="Pfam" id="PF01979">
    <property type="entry name" value="Amidohydro_1"/>
    <property type="match status" value="1"/>
</dbReference>
<evidence type="ECO:0000256" key="2">
    <source>
        <dbReference type="ARBA" id="ARBA00022801"/>
    </source>
</evidence>
<dbReference type="InterPro" id="IPR006680">
    <property type="entry name" value="Amidohydro-rel"/>
</dbReference>
<feature type="binding site" evidence="4">
    <location>
        <position position="211"/>
    </location>
    <ligand>
        <name>Zn(2+)</name>
        <dbReference type="ChEBI" id="CHEBI:29105"/>
    </ligand>
</feature>
<name>A0A1I4ELU3_9FIRM</name>
<proteinExistence type="inferred from homology"/>
<comment type="catalytic activity">
    <reaction evidence="4">
        <text>S-methyl-5'-thioadenosine + H2O + H(+) = S-methyl-5'-thioinosine + NH4(+)</text>
        <dbReference type="Rhea" id="RHEA:25025"/>
        <dbReference type="ChEBI" id="CHEBI:15377"/>
        <dbReference type="ChEBI" id="CHEBI:15378"/>
        <dbReference type="ChEBI" id="CHEBI:17509"/>
        <dbReference type="ChEBI" id="CHEBI:28938"/>
        <dbReference type="ChEBI" id="CHEBI:48595"/>
        <dbReference type="EC" id="3.5.4.31"/>
    </reaction>
</comment>
<feature type="domain" description="Amidohydrolase-related" evidence="5">
    <location>
        <begin position="57"/>
        <end position="403"/>
    </location>
</feature>
<evidence type="ECO:0000313" key="6">
    <source>
        <dbReference type="EMBL" id="SFL06705.1"/>
    </source>
</evidence>
<dbReference type="RefSeq" id="WP_089857856.1">
    <property type="nucleotide sequence ID" value="NZ_FOTI01000001.1"/>
</dbReference>
<dbReference type="Proteomes" id="UP000199006">
    <property type="component" value="Unassembled WGS sequence"/>
</dbReference>
<dbReference type="Gene3D" id="3.20.20.140">
    <property type="entry name" value="Metal-dependent hydrolases"/>
    <property type="match status" value="1"/>
</dbReference>
<dbReference type="InterPro" id="IPR050287">
    <property type="entry name" value="MTA/SAH_deaminase"/>
</dbReference>
<comment type="function">
    <text evidence="4">Catalyzes the deamination of 5-methylthioadenosine and S-adenosyl-L-homocysteine into 5-methylthioinosine and S-inosyl-L-homocysteine, respectively. Is also able to deaminate adenosine.</text>
</comment>
<dbReference type="EC" id="3.5.4.31" evidence="4"/>
<keyword evidence="7" id="KW-1185">Reference proteome</keyword>
<comment type="similarity">
    <text evidence="4">Belongs to the metallo-dependent hydrolases superfamily. MTA/SAH deaminase family.</text>
</comment>
<comment type="caution">
    <text evidence="4">Lacks conserved residue(s) required for the propagation of feature annotation.</text>
</comment>
<keyword evidence="2 4" id="KW-0378">Hydrolase</keyword>
<evidence type="ECO:0000256" key="4">
    <source>
        <dbReference type="HAMAP-Rule" id="MF_01281"/>
    </source>
</evidence>
<dbReference type="HAMAP" id="MF_01281">
    <property type="entry name" value="MTA_SAH_deamin"/>
    <property type="match status" value="1"/>
</dbReference>
<accession>A0A1I4ELU3</accession>
<sequence length="438" mass="48299">MKTLIKNIAELYTGQQAESQKSQFILIDDNYIEKIAPMAELTLADEYDRVIDAAGKMVLPGLINTHTHSAMTLLRGYADDMPLDSWLQDKIWPFESEVSADDIYWGTALAAIEMIKTGTTTFSDMYFAMPQVAELVADSGMRAVLAEGLIEANDGQAGLEKALEFACEYNNTAEGRITTMLAPHAPYTCSEEYLAQITDLAAANDLAVHIHISESKKELANFQKDQQRSPIKFLADINFFKNHVVAAHCVHLAPGDLEIFRKNKVNVSHNPMSNAKLANGIAPVVDYLKNEINVGLGTDGVSSNNSLDLIKEARMAAYLQKIKYSDPTVLPTDQLLAMLTQHGARALNLNNVGELAAGKLADLIIINIDQTSFSIPRHNNLSNLFYAADSQVIESVMINGRLVLDSGELKTLDQEKIFYEVEKRAFKIADKLKGVSNE</sequence>
<dbReference type="PANTHER" id="PTHR43794:SF11">
    <property type="entry name" value="AMIDOHYDROLASE-RELATED DOMAIN-CONTAINING PROTEIN"/>
    <property type="match status" value="1"/>
</dbReference>
<evidence type="ECO:0000256" key="1">
    <source>
        <dbReference type="ARBA" id="ARBA00022723"/>
    </source>
</evidence>
<dbReference type="CDD" id="cd01298">
    <property type="entry name" value="ATZ_TRZ_like"/>
    <property type="match status" value="1"/>
</dbReference>
<feature type="binding site" evidence="4">
    <location>
        <position position="68"/>
    </location>
    <ligand>
        <name>Zn(2+)</name>
        <dbReference type="ChEBI" id="CHEBI:29105"/>
    </ligand>
</feature>
<evidence type="ECO:0000256" key="3">
    <source>
        <dbReference type="ARBA" id="ARBA00022833"/>
    </source>
</evidence>
<protein>
    <recommendedName>
        <fullName evidence="4">5-methylthioadenosine/S-adenosylhomocysteine deaminase</fullName>
        <shortName evidence="4">MTA/SAH deaminase</shortName>
        <ecNumber evidence="4">3.5.4.28</ecNumber>
        <ecNumber evidence="4">3.5.4.31</ecNumber>
    </recommendedName>
</protein>
<feature type="binding site" evidence="4">
    <location>
        <position position="299"/>
    </location>
    <ligand>
        <name>substrate</name>
    </ligand>
</feature>
<dbReference type="Gene3D" id="2.30.40.10">
    <property type="entry name" value="Urease, subunit C, domain 1"/>
    <property type="match status" value="1"/>
</dbReference>
<dbReference type="GO" id="GO:0090614">
    <property type="term" value="F:5'-methylthioadenosine deaminase activity"/>
    <property type="evidence" value="ECO:0007669"/>
    <property type="project" value="UniProtKB-UniRule"/>
</dbReference>
<dbReference type="SUPFAM" id="SSF51338">
    <property type="entry name" value="Composite domain of metallo-dependent hydrolases"/>
    <property type="match status" value="1"/>
</dbReference>
<dbReference type="EC" id="3.5.4.28" evidence="4"/>
<dbReference type="PANTHER" id="PTHR43794">
    <property type="entry name" value="AMINOHYDROLASE SSNA-RELATED"/>
    <property type="match status" value="1"/>
</dbReference>
<feature type="binding site" evidence="4">
    <location>
        <position position="299"/>
    </location>
    <ligand>
        <name>Zn(2+)</name>
        <dbReference type="ChEBI" id="CHEBI:29105"/>
    </ligand>
</feature>
<dbReference type="SUPFAM" id="SSF51556">
    <property type="entry name" value="Metallo-dependent hydrolases"/>
    <property type="match status" value="1"/>
</dbReference>
<feature type="binding site" evidence="4">
    <location>
        <position position="214"/>
    </location>
    <ligand>
        <name>substrate</name>
    </ligand>
</feature>
<gene>
    <name evidence="4" type="primary">mtaD</name>
    <name evidence="6" type="ORF">SAMN02983006_00043</name>
</gene>